<sequence>MMNFEQLGEPIRFGEYMDRYEEMIRHVLSELSFVDFDAEKIKALLRAEMRKAETSFYIFYDQNRREPDYAFLQRKITEFGVHRLELFQPEEILSVDNFIHKYIELLKIEKLLSGLVFEEQDLFFVEKYERNRAEKYFEMQDEYLPGYEQDRISVNKHIQQLAYKKLKKEFLEDSLIQSLRKTEKR</sequence>
<protein>
    <submittedName>
        <fullName evidence="1">Uncharacterized protein</fullName>
    </submittedName>
</protein>
<dbReference type="Proteomes" id="UP000531895">
    <property type="component" value="Unassembled WGS sequence"/>
</dbReference>
<name>A0A7W1XEN9_9ENTE</name>
<dbReference type="Proteomes" id="UP000704433">
    <property type="component" value="Unassembled WGS sequence"/>
</dbReference>
<dbReference type="AlphaFoldDB" id="A0A7W1XEN9"/>
<evidence type="ECO:0000313" key="3">
    <source>
        <dbReference type="Proteomes" id="UP000531895"/>
    </source>
</evidence>
<evidence type="ECO:0000313" key="2">
    <source>
        <dbReference type="EMBL" id="MBX4194016.1"/>
    </source>
</evidence>
<reference evidence="2" key="2">
    <citation type="journal article" date="2022" name="J. Anim. Sci.">
        <title>Whole genome sequence analyses-based assessment of virulence potential and antimicrobial susceptibilities and resistance of Enterococcus faecium strains isolated from commercial swine and cattle probiotic products.</title>
        <authorList>
            <person name="Shridhar P.B."/>
            <person name="Amachawadi R.G."/>
            <person name="Tokach M."/>
            <person name="Patel I."/>
            <person name="Gangiredla J."/>
            <person name="Mammel M."/>
            <person name="Nagaraja T.G."/>
        </authorList>
    </citation>
    <scope>NUCLEOTIDE SEQUENCE</scope>
    <source>
        <strain evidence="2">EF216</strain>
    </source>
</reference>
<dbReference type="EMBL" id="JACEIT010000003">
    <property type="protein sequence ID" value="MBA4545327.1"/>
    <property type="molecule type" value="Genomic_DNA"/>
</dbReference>
<comment type="caution">
    <text evidence="1">The sequence shown here is derived from an EMBL/GenBank/DDBJ whole genome shotgun (WGS) entry which is preliminary data.</text>
</comment>
<dbReference type="RefSeq" id="WP_083314233.1">
    <property type="nucleotide sequence ID" value="NZ_BNJW01000001.1"/>
</dbReference>
<reference evidence="1 3" key="1">
    <citation type="submission" date="2020-07" db="EMBL/GenBank/DDBJ databases">
        <authorList>
            <person name="Feng H."/>
        </authorList>
    </citation>
    <scope>NUCLEOTIDE SEQUENCE [LARGE SCALE GENOMIC DNA]</scope>
    <source>
        <strain evidence="1">S-7</strain>
        <strain evidence="3">s-7</strain>
    </source>
</reference>
<gene>
    <name evidence="1" type="ORF">H1Z91_03040</name>
    <name evidence="2" type="ORF">KYX84_07295</name>
</gene>
<proteinExistence type="predicted"/>
<organism evidence="1 3">
    <name type="scientific">Enterococcus lactis</name>
    <dbReference type="NCBI Taxonomy" id="357441"/>
    <lineage>
        <taxon>Bacteria</taxon>
        <taxon>Bacillati</taxon>
        <taxon>Bacillota</taxon>
        <taxon>Bacilli</taxon>
        <taxon>Lactobacillales</taxon>
        <taxon>Enterococcaceae</taxon>
        <taxon>Enterococcus</taxon>
    </lineage>
</organism>
<accession>A0A7W1XEN9</accession>
<dbReference type="EMBL" id="JAIFOD010000025">
    <property type="protein sequence ID" value="MBX4194016.1"/>
    <property type="molecule type" value="Genomic_DNA"/>
</dbReference>
<evidence type="ECO:0000313" key="1">
    <source>
        <dbReference type="EMBL" id="MBA4545327.1"/>
    </source>
</evidence>